<gene>
    <name evidence="2" type="ORF">BJBARM4_0193</name>
</gene>
<reference evidence="2 3" key="1">
    <citation type="journal article" date="2010" name="Proc. Natl. Acad. Sci. U.S.A.">
        <title>Enigmatic, ultrasmall, uncultivated Archaea.</title>
        <authorList>
            <person name="Baker B.J."/>
            <person name="Comolli L.R."/>
            <person name="Dick G.J."/>
            <person name="Hauser L.J."/>
            <person name="Hyatt D."/>
            <person name="Dill B.D."/>
            <person name="Land M.L."/>
            <person name="Verberkmoes N.C."/>
            <person name="Hettich R.L."/>
            <person name="Banfield J.F."/>
        </authorList>
    </citation>
    <scope>NUCLEOTIDE SEQUENCE [LARGE SCALE GENOMIC DNA]</scope>
</reference>
<evidence type="ECO:0000259" key="1">
    <source>
        <dbReference type="Pfam" id="PF00149"/>
    </source>
</evidence>
<dbReference type="Proteomes" id="UP000009375">
    <property type="component" value="Unassembled WGS sequence"/>
</dbReference>
<dbReference type="GO" id="GO:0016787">
    <property type="term" value="F:hydrolase activity"/>
    <property type="evidence" value="ECO:0007669"/>
    <property type="project" value="InterPro"/>
</dbReference>
<dbReference type="InterPro" id="IPR029052">
    <property type="entry name" value="Metallo-depent_PP-like"/>
</dbReference>
<dbReference type="Pfam" id="PF00149">
    <property type="entry name" value="Metallophos"/>
    <property type="match status" value="1"/>
</dbReference>
<dbReference type="Gene3D" id="3.60.21.10">
    <property type="match status" value="1"/>
</dbReference>
<dbReference type="InterPro" id="IPR004843">
    <property type="entry name" value="Calcineurin-like_PHP"/>
</dbReference>
<evidence type="ECO:0000313" key="3">
    <source>
        <dbReference type="Proteomes" id="UP000009375"/>
    </source>
</evidence>
<proteinExistence type="predicted"/>
<dbReference type="EMBL" id="GG730040">
    <property type="protein sequence ID" value="EEZ93260.1"/>
    <property type="molecule type" value="Genomic_DNA"/>
</dbReference>
<feature type="domain" description="Calcineurin-like phosphoesterase" evidence="1">
    <location>
        <begin position="1"/>
        <end position="178"/>
    </location>
</feature>
<accession>D2EEP2</accession>
<organism evidence="2 3">
    <name type="scientific">Candidatus Parvarchaeum acidiphilum ARMAN-4</name>
    <dbReference type="NCBI Taxonomy" id="662760"/>
    <lineage>
        <taxon>Archaea</taxon>
        <taxon>Candidatus Parvarchaeota</taxon>
        <taxon>Candidatus Parvarchaeum</taxon>
    </lineage>
</organism>
<dbReference type="SUPFAM" id="SSF56300">
    <property type="entry name" value="Metallo-dependent phosphatases"/>
    <property type="match status" value="1"/>
</dbReference>
<protein>
    <submittedName>
        <fullName evidence="2">Metallophosphoesterase</fullName>
    </submittedName>
</protein>
<sequence length="203" mass="22435">MKILAASDIHGDLQAAQALAKKAKKEKADLIILAGDLSIFGNGLEGLLKPFKDADKKVALIPGNHDSEADIFMLKKRYSDTIYDLHNYSFRIGDVGFFGCGLANIGPNELSEEELYKRIQNSYNYIKNSKKKIMVVHVPPYDTKLDKIGNNMKVGSTAVRNMITKTKPDKCICGHIHETFGLEDKLGKTDIINAGPKGKIIEI</sequence>
<name>D2EEP2_PARA4</name>
<dbReference type="AlphaFoldDB" id="D2EEP2"/>
<evidence type="ECO:0000313" key="2">
    <source>
        <dbReference type="EMBL" id="EEZ93260.1"/>
    </source>
</evidence>
<dbReference type="PANTHER" id="PTHR37523:SF1">
    <property type="entry name" value="CALCINEURIN-LIKE PHOSPHOESTERASE DOMAIN-CONTAINING PROTEIN"/>
    <property type="match status" value="1"/>
</dbReference>
<dbReference type="PANTHER" id="PTHR37523">
    <property type="entry name" value="METALLOPHOSPHOESTERASE"/>
    <property type="match status" value="1"/>
</dbReference>